<name>A0ABR2MVQ0_9ASPA</name>
<dbReference type="PANTHER" id="PTHR11607">
    <property type="entry name" value="ALPHA-MANNOSIDASE"/>
    <property type="match status" value="1"/>
</dbReference>
<evidence type="ECO:0000313" key="2">
    <source>
        <dbReference type="EMBL" id="KAK8968279.1"/>
    </source>
</evidence>
<feature type="domain" description="Glycoside hydrolase family 38 N-terminal" evidence="1">
    <location>
        <begin position="1"/>
        <end position="51"/>
    </location>
</feature>
<dbReference type="PANTHER" id="PTHR11607:SF3">
    <property type="entry name" value="LYSOSOMAL ALPHA-MANNOSIDASE"/>
    <property type="match status" value="1"/>
</dbReference>
<dbReference type="Proteomes" id="UP001412067">
    <property type="component" value="Unassembled WGS sequence"/>
</dbReference>
<gene>
    <name evidence="2" type="ORF">KSP40_PGU002058</name>
</gene>
<accession>A0ABR2MVQ0</accession>
<evidence type="ECO:0000313" key="3">
    <source>
        <dbReference type="Proteomes" id="UP001412067"/>
    </source>
</evidence>
<dbReference type="InterPro" id="IPR000602">
    <property type="entry name" value="Glyco_hydro_38_N"/>
</dbReference>
<dbReference type="EMBL" id="JBBWWR010000004">
    <property type="protein sequence ID" value="KAK8968279.1"/>
    <property type="molecule type" value="Genomic_DNA"/>
</dbReference>
<reference evidence="2 3" key="1">
    <citation type="journal article" date="2022" name="Nat. Plants">
        <title>Genomes of leafy and leafless Platanthera orchids illuminate the evolution of mycoheterotrophy.</title>
        <authorList>
            <person name="Li M.H."/>
            <person name="Liu K.W."/>
            <person name="Li Z."/>
            <person name="Lu H.C."/>
            <person name="Ye Q.L."/>
            <person name="Zhang D."/>
            <person name="Wang J.Y."/>
            <person name="Li Y.F."/>
            <person name="Zhong Z.M."/>
            <person name="Liu X."/>
            <person name="Yu X."/>
            <person name="Liu D.K."/>
            <person name="Tu X.D."/>
            <person name="Liu B."/>
            <person name="Hao Y."/>
            <person name="Liao X.Y."/>
            <person name="Jiang Y.T."/>
            <person name="Sun W.H."/>
            <person name="Chen J."/>
            <person name="Chen Y.Q."/>
            <person name="Ai Y."/>
            <person name="Zhai J.W."/>
            <person name="Wu S.S."/>
            <person name="Zhou Z."/>
            <person name="Hsiao Y.Y."/>
            <person name="Wu W.L."/>
            <person name="Chen Y.Y."/>
            <person name="Lin Y.F."/>
            <person name="Hsu J.L."/>
            <person name="Li C.Y."/>
            <person name="Wang Z.W."/>
            <person name="Zhao X."/>
            <person name="Zhong W.Y."/>
            <person name="Ma X.K."/>
            <person name="Ma L."/>
            <person name="Huang J."/>
            <person name="Chen G.Z."/>
            <person name="Huang M.Z."/>
            <person name="Huang L."/>
            <person name="Peng D.H."/>
            <person name="Luo Y.B."/>
            <person name="Zou S.Q."/>
            <person name="Chen S.P."/>
            <person name="Lan S."/>
            <person name="Tsai W.C."/>
            <person name="Van de Peer Y."/>
            <person name="Liu Z.J."/>
        </authorList>
    </citation>
    <scope>NUCLEOTIDE SEQUENCE [LARGE SCALE GENOMIC DNA]</scope>
    <source>
        <strain evidence="2">Lor288</strain>
    </source>
</reference>
<dbReference type="InterPro" id="IPR050843">
    <property type="entry name" value="Glycosyl_Hydrlase_38"/>
</dbReference>
<dbReference type="Gene3D" id="3.20.110.10">
    <property type="entry name" value="Glycoside hydrolase 38, N terminal domain"/>
    <property type="match status" value="1"/>
</dbReference>
<sequence length="131" mass="15201">MHDEAAPRYIDMIDQTTLGHLFIKKVFGQTRRIGRQIDPFGHSAVQAYRLSAGVSDHQYNNRESLVFGTCKLKSVFRLEISMTLFSVVRPGAPSCGFFSIFQLEQKFFFHQRIIYSILSHVMVFEIPYFIM</sequence>
<dbReference type="InterPro" id="IPR027291">
    <property type="entry name" value="Glyco_hydro_38_N_sf"/>
</dbReference>
<dbReference type="InterPro" id="IPR011330">
    <property type="entry name" value="Glyco_hydro/deAcase_b/a-brl"/>
</dbReference>
<dbReference type="Pfam" id="PF01074">
    <property type="entry name" value="Glyco_hydro_38N"/>
    <property type="match status" value="1"/>
</dbReference>
<comment type="caution">
    <text evidence="2">The sequence shown here is derived from an EMBL/GenBank/DDBJ whole genome shotgun (WGS) entry which is preliminary data.</text>
</comment>
<keyword evidence="3" id="KW-1185">Reference proteome</keyword>
<protein>
    <recommendedName>
        <fullName evidence="1">Glycoside hydrolase family 38 N-terminal domain-containing protein</fullName>
    </recommendedName>
</protein>
<organism evidence="2 3">
    <name type="scientific">Platanthera guangdongensis</name>
    <dbReference type="NCBI Taxonomy" id="2320717"/>
    <lineage>
        <taxon>Eukaryota</taxon>
        <taxon>Viridiplantae</taxon>
        <taxon>Streptophyta</taxon>
        <taxon>Embryophyta</taxon>
        <taxon>Tracheophyta</taxon>
        <taxon>Spermatophyta</taxon>
        <taxon>Magnoliopsida</taxon>
        <taxon>Liliopsida</taxon>
        <taxon>Asparagales</taxon>
        <taxon>Orchidaceae</taxon>
        <taxon>Orchidoideae</taxon>
        <taxon>Orchideae</taxon>
        <taxon>Orchidinae</taxon>
        <taxon>Platanthera</taxon>
    </lineage>
</organism>
<evidence type="ECO:0000259" key="1">
    <source>
        <dbReference type="Pfam" id="PF01074"/>
    </source>
</evidence>
<proteinExistence type="predicted"/>
<dbReference type="SUPFAM" id="SSF88713">
    <property type="entry name" value="Glycoside hydrolase/deacetylase"/>
    <property type="match status" value="1"/>
</dbReference>